<proteinExistence type="predicted"/>
<keyword evidence="2" id="KW-0238">DNA-binding</keyword>
<feature type="domain" description="HTH araC/xylS-type" evidence="5">
    <location>
        <begin position="287"/>
        <end position="390"/>
    </location>
</feature>
<evidence type="ECO:0000256" key="2">
    <source>
        <dbReference type="ARBA" id="ARBA00023125"/>
    </source>
</evidence>
<evidence type="ECO:0000256" key="4">
    <source>
        <dbReference type="SAM" id="Phobius"/>
    </source>
</evidence>
<keyword evidence="4" id="KW-0472">Membrane</keyword>
<dbReference type="PANTHER" id="PTHR43280">
    <property type="entry name" value="ARAC-FAMILY TRANSCRIPTIONAL REGULATOR"/>
    <property type="match status" value="1"/>
</dbReference>
<keyword evidence="1" id="KW-0805">Transcription regulation</keyword>
<dbReference type="InterPro" id="IPR018060">
    <property type="entry name" value="HTH_AraC"/>
</dbReference>
<dbReference type="AlphaFoldDB" id="A0A9X1JRL2"/>
<accession>A0A9X1JRL2</accession>
<comment type="caution">
    <text evidence="6">The sequence shown here is derived from an EMBL/GenBank/DDBJ whole genome shotgun (WGS) entry which is preliminary data.</text>
</comment>
<keyword evidence="7" id="KW-1185">Reference proteome</keyword>
<keyword evidence="4" id="KW-1133">Transmembrane helix</keyword>
<dbReference type="PROSITE" id="PS00041">
    <property type="entry name" value="HTH_ARAC_FAMILY_1"/>
    <property type="match status" value="1"/>
</dbReference>
<evidence type="ECO:0000313" key="6">
    <source>
        <dbReference type="EMBL" id="MBV7268717.1"/>
    </source>
</evidence>
<dbReference type="Pfam" id="PF12833">
    <property type="entry name" value="HTH_18"/>
    <property type="match status" value="1"/>
</dbReference>
<evidence type="ECO:0000256" key="3">
    <source>
        <dbReference type="ARBA" id="ARBA00023163"/>
    </source>
</evidence>
<feature type="transmembrane region" description="Helical" evidence="4">
    <location>
        <begin position="153"/>
        <end position="171"/>
    </location>
</feature>
<dbReference type="GO" id="GO:0043565">
    <property type="term" value="F:sequence-specific DNA binding"/>
    <property type="evidence" value="ECO:0007669"/>
    <property type="project" value="InterPro"/>
</dbReference>
<name>A0A9X1JRL2_9FLAO</name>
<organism evidence="6 7">
    <name type="scientific">Winogradskyella luteola</name>
    <dbReference type="NCBI Taxonomy" id="2828330"/>
    <lineage>
        <taxon>Bacteria</taxon>
        <taxon>Pseudomonadati</taxon>
        <taxon>Bacteroidota</taxon>
        <taxon>Flavobacteriia</taxon>
        <taxon>Flavobacteriales</taxon>
        <taxon>Flavobacteriaceae</taxon>
        <taxon>Winogradskyella</taxon>
    </lineage>
</organism>
<evidence type="ECO:0000259" key="5">
    <source>
        <dbReference type="PROSITE" id="PS01124"/>
    </source>
</evidence>
<evidence type="ECO:0000313" key="7">
    <source>
        <dbReference type="Proteomes" id="UP001138894"/>
    </source>
</evidence>
<feature type="transmembrane region" description="Helical" evidence="4">
    <location>
        <begin position="115"/>
        <end position="133"/>
    </location>
</feature>
<dbReference type="SMART" id="SM00342">
    <property type="entry name" value="HTH_ARAC"/>
    <property type="match status" value="1"/>
</dbReference>
<keyword evidence="4" id="KW-0812">Transmembrane</keyword>
<dbReference type="GO" id="GO:0003700">
    <property type="term" value="F:DNA-binding transcription factor activity"/>
    <property type="evidence" value="ECO:0007669"/>
    <property type="project" value="InterPro"/>
</dbReference>
<dbReference type="EMBL" id="JAGSPD010000004">
    <property type="protein sequence ID" value="MBV7268717.1"/>
    <property type="molecule type" value="Genomic_DNA"/>
</dbReference>
<protein>
    <submittedName>
        <fullName evidence="6">AraC family transcriptional regulator</fullName>
    </submittedName>
</protein>
<feature type="transmembrane region" description="Helical" evidence="4">
    <location>
        <begin position="223"/>
        <end position="244"/>
    </location>
</feature>
<evidence type="ECO:0000256" key="1">
    <source>
        <dbReference type="ARBA" id="ARBA00023015"/>
    </source>
</evidence>
<feature type="transmembrane region" description="Helical" evidence="4">
    <location>
        <begin position="74"/>
        <end position="94"/>
    </location>
</feature>
<feature type="transmembrane region" description="Helical" evidence="4">
    <location>
        <begin position="43"/>
        <end position="62"/>
    </location>
</feature>
<dbReference type="PROSITE" id="PS01124">
    <property type="entry name" value="HTH_ARAC_FAMILY_2"/>
    <property type="match status" value="1"/>
</dbReference>
<sequence>MFDFPFSFGQKSSLLLIFFFHGIVFSFLLLRKGLVYNNKASKWLSLLLFLYAMYIVPYMLGYANWYSKKITREILFFVPFMQVLLIGPVVYFYTKSLLNTGFRLLRKDYIHFTPAILYATYSLIVFITDKLILDKFYFYADGRDKDLANWYQAAGLVSMSFYLVLSLRYYFDYKKLLFDKVSYADMLLFKWIRNFMIAFLSILVLRVLFFILNPDWGEFGNQFWHYIAFSFIFYYITITGYSNIIKQITLSSEKLKVVNVFDDDISVLKNTANTNYNEKDITLWKDRLSNLMIEKRIFENPRLTLSDVAKELNTTTKMISSVVNSGFNMNFNDFVNHYRIEALKEKLSKGEQTKSTLLGIALDCGFNSKATFNRAFKKSTSLSPKDYLERLTEK</sequence>
<dbReference type="PANTHER" id="PTHR43280:SF29">
    <property type="entry name" value="ARAC-FAMILY TRANSCRIPTIONAL REGULATOR"/>
    <property type="match status" value="1"/>
</dbReference>
<reference evidence="6" key="1">
    <citation type="submission" date="2021-04" db="EMBL/GenBank/DDBJ databases">
        <authorList>
            <person name="Pira H."/>
            <person name="Risdian C."/>
            <person name="Wink J."/>
        </authorList>
    </citation>
    <scope>NUCLEOTIDE SEQUENCE</scope>
    <source>
        <strain evidence="6">WHY3</strain>
    </source>
</reference>
<feature type="transmembrane region" description="Helical" evidence="4">
    <location>
        <begin position="191"/>
        <end position="211"/>
    </location>
</feature>
<dbReference type="InterPro" id="IPR018062">
    <property type="entry name" value="HTH_AraC-typ_CS"/>
</dbReference>
<keyword evidence="3" id="KW-0804">Transcription</keyword>
<feature type="transmembrane region" description="Helical" evidence="4">
    <location>
        <begin position="12"/>
        <end position="31"/>
    </location>
</feature>
<gene>
    <name evidence="6" type="ORF">KCG49_05835</name>
</gene>
<dbReference type="Proteomes" id="UP001138894">
    <property type="component" value="Unassembled WGS sequence"/>
</dbReference>